<dbReference type="GO" id="GO:0051539">
    <property type="term" value="F:4 iron, 4 sulfur cluster binding"/>
    <property type="evidence" value="ECO:0007669"/>
    <property type="project" value="UniProtKB-KW"/>
</dbReference>
<organism evidence="6 7">
    <name type="scientific">Marine Group III euryarchaeote</name>
    <dbReference type="NCBI Taxonomy" id="2173149"/>
    <lineage>
        <taxon>Archaea</taxon>
        <taxon>Methanobacteriati</taxon>
        <taxon>Thermoplasmatota</taxon>
        <taxon>Thermoplasmata</taxon>
        <taxon>Candidatus Thermoprofundales</taxon>
    </lineage>
</organism>
<evidence type="ECO:0000256" key="2">
    <source>
        <dbReference type="ARBA" id="ARBA00022723"/>
    </source>
</evidence>
<evidence type="ECO:0000259" key="5">
    <source>
        <dbReference type="PROSITE" id="PS51379"/>
    </source>
</evidence>
<evidence type="ECO:0000313" key="6">
    <source>
        <dbReference type="EMBL" id="HIA97579.1"/>
    </source>
</evidence>
<dbReference type="PANTHER" id="PTHR24960:SF79">
    <property type="entry name" value="PHOTOSYSTEM I IRON-SULFUR CENTER"/>
    <property type="match status" value="1"/>
</dbReference>
<name>A0A7J4CY98_9ARCH</name>
<dbReference type="InterPro" id="IPR050157">
    <property type="entry name" value="PSI_iron-sulfur_center"/>
</dbReference>
<protein>
    <submittedName>
        <fullName evidence="6">4Fe-4S dicluster domain-containing protein</fullName>
    </submittedName>
</protein>
<keyword evidence="2" id="KW-0479">Metal-binding</keyword>
<reference evidence="7" key="1">
    <citation type="journal article" date="2019" name="bioRxiv">
        <title>Genome diversification in globally distributed novel marine Proteobacteria is linked to environmental adaptation.</title>
        <authorList>
            <person name="Zhou Z."/>
            <person name="Tran P.Q."/>
            <person name="Kieft K."/>
            <person name="Anantharaman K."/>
        </authorList>
    </citation>
    <scope>NUCLEOTIDE SEQUENCE [LARGE SCALE GENOMIC DNA]</scope>
</reference>
<keyword evidence="1" id="KW-0004">4Fe-4S</keyword>
<dbReference type="Gene3D" id="3.30.70.20">
    <property type="match status" value="1"/>
</dbReference>
<dbReference type="InterPro" id="IPR017896">
    <property type="entry name" value="4Fe4S_Fe-S-bd"/>
</dbReference>
<evidence type="ECO:0000256" key="1">
    <source>
        <dbReference type="ARBA" id="ARBA00022485"/>
    </source>
</evidence>
<dbReference type="InterPro" id="IPR017900">
    <property type="entry name" value="4Fe4S_Fe_S_CS"/>
</dbReference>
<dbReference type="PROSITE" id="PS00198">
    <property type="entry name" value="4FE4S_FER_1"/>
    <property type="match status" value="2"/>
</dbReference>
<proteinExistence type="predicted"/>
<dbReference type="SUPFAM" id="SSF82185">
    <property type="entry name" value="Histone H3 K4-specific methyltransferase SET7/9 N-terminal domain"/>
    <property type="match status" value="1"/>
</dbReference>
<dbReference type="GO" id="GO:0046872">
    <property type="term" value="F:metal ion binding"/>
    <property type="evidence" value="ECO:0007669"/>
    <property type="project" value="UniProtKB-KW"/>
</dbReference>
<keyword evidence="3" id="KW-0408">Iron</keyword>
<feature type="domain" description="4Fe-4S ferredoxin-type" evidence="5">
    <location>
        <begin position="70"/>
        <end position="99"/>
    </location>
</feature>
<evidence type="ECO:0000313" key="7">
    <source>
        <dbReference type="Proteomes" id="UP000589132"/>
    </source>
</evidence>
<sequence length="137" mass="15572">MVMASPEGTELQTFPDGTSKHEINWHNGKKDGWEIKWHSNGQMLSKRKWVADNPKPPGMIWDENGDRVIIKPDLDRDLCLFCGACIGVCPTNAMFLEYNDRDIWIDENCTDCLLCTRICPVGALSYPEVAQRNTTKI</sequence>
<evidence type="ECO:0000256" key="3">
    <source>
        <dbReference type="ARBA" id="ARBA00023004"/>
    </source>
</evidence>
<comment type="caution">
    <text evidence="6">The sequence shown here is derived from an EMBL/GenBank/DDBJ whole genome shotgun (WGS) entry which is preliminary data.</text>
</comment>
<dbReference type="AlphaFoldDB" id="A0A7J4CY98"/>
<gene>
    <name evidence="6" type="ORF">EYO15_00130</name>
</gene>
<dbReference type="GO" id="GO:0016491">
    <property type="term" value="F:oxidoreductase activity"/>
    <property type="evidence" value="ECO:0007669"/>
    <property type="project" value="UniProtKB-ARBA"/>
</dbReference>
<dbReference type="SUPFAM" id="SSF54862">
    <property type="entry name" value="4Fe-4S ferredoxins"/>
    <property type="match status" value="1"/>
</dbReference>
<accession>A0A7J4CY98</accession>
<dbReference type="Gene3D" id="2.20.110.10">
    <property type="entry name" value="Histone H3 K4-specific methyltransferase SET7/9 N-terminal domain"/>
    <property type="match status" value="1"/>
</dbReference>
<dbReference type="PROSITE" id="PS51379">
    <property type="entry name" value="4FE4S_FER_2"/>
    <property type="match status" value="2"/>
</dbReference>
<dbReference type="PANTHER" id="PTHR24960">
    <property type="entry name" value="PHOTOSYSTEM I IRON-SULFUR CENTER-RELATED"/>
    <property type="match status" value="1"/>
</dbReference>
<dbReference type="Proteomes" id="UP000589132">
    <property type="component" value="Unassembled WGS sequence"/>
</dbReference>
<dbReference type="Pfam" id="PF13237">
    <property type="entry name" value="Fer4_10"/>
    <property type="match status" value="1"/>
</dbReference>
<feature type="domain" description="4Fe-4S ferredoxin-type" evidence="5">
    <location>
        <begin position="101"/>
        <end position="129"/>
    </location>
</feature>
<keyword evidence="4" id="KW-0411">Iron-sulfur</keyword>
<dbReference type="EMBL" id="DTTC01000006">
    <property type="protein sequence ID" value="HIA97579.1"/>
    <property type="molecule type" value="Genomic_DNA"/>
</dbReference>
<evidence type="ECO:0000256" key="4">
    <source>
        <dbReference type="ARBA" id="ARBA00023014"/>
    </source>
</evidence>